<sequence length="471" mass="51007">MVLANDEVNVDDFPATGSETDDSGSFQRAINSANATGKRVIRLKSNKTYSVKSKINSFNDLTFIGDNTRILGAKSPKFMDAMDRNLFIGIWFDNYNFVVQSNKEQVSFENCKFTNIGTVAIYYYGGTKSYVKNCQFSNITNSSIIMDNDAKQIMIRDCFFTNPFPFNGLAVSSSDAAHIHALNGKNIIAINNRVFNSGGQGIIFGNNSSSGKGVTYSQAIGNYCEGNGQEGITSYGYLKGTTWTTFNNIIMGNICVNNRYHQIEVWLSPDNTVIGNIVDESGTTGNIGAITLFGTSRTICTGNKVVNAANNGIAILSGSDKNIITDNVIIGTNSIGALSSAATSGQGILLDSSGGASPTRIIIKDNIIESKDTTKTSTLNKWGIYSTTTSMQGNTIKDNRTYGYAGETHYYAKKTTRHLNDVKPVGTNSGYDPHVENIAMTELGKTGSKYVIKGWNLIGTTWLEDRVLTGN</sequence>
<evidence type="ECO:0000259" key="2">
    <source>
        <dbReference type="Pfam" id="PF13229"/>
    </source>
</evidence>
<dbReference type="InterPro" id="IPR039448">
    <property type="entry name" value="Beta_helix"/>
</dbReference>
<dbReference type="InterPro" id="IPR011050">
    <property type="entry name" value="Pectin_lyase_fold/virulence"/>
</dbReference>
<dbReference type="RefSeq" id="WP_068649024.1">
    <property type="nucleotide sequence ID" value="NZ_CP043611.1"/>
</dbReference>
<comment type="caution">
    <text evidence="3">The sequence shown here is derived from an EMBL/GenBank/DDBJ whole genome shotgun (WGS) entry which is preliminary data.</text>
</comment>
<accession>A0A168PQ49</accession>
<dbReference type="Proteomes" id="UP000077355">
    <property type="component" value="Unassembled WGS sequence"/>
</dbReference>
<dbReference type="SMART" id="SM00710">
    <property type="entry name" value="PbH1"/>
    <property type="match status" value="8"/>
</dbReference>
<dbReference type="InterPro" id="IPR012334">
    <property type="entry name" value="Pectin_lyas_fold"/>
</dbReference>
<keyword evidence="4" id="KW-1185">Reference proteome</keyword>
<dbReference type="Gene3D" id="2.160.20.10">
    <property type="entry name" value="Single-stranded right-handed beta-helix, Pectin lyase-like"/>
    <property type="match status" value="2"/>
</dbReference>
<evidence type="ECO:0000313" key="4">
    <source>
        <dbReference type="Proteomes" id="UP000077355"/>
    </source>
</evidence>
<feature type="region of interest" description="Disordered" evidence="1">
    <location>
        <begin position="1"/>
        <end position="27"/>
    </location>
</feature>
<evidence type="ECO:0000313" key="3">
    <source>
        <dbReference type="EMBL" id="OAB46967.1"/>
    </source>
</evidence>
<dbReference type="AlphaFoldDB" id="A0A168PQ49"/>
<proteinExistence type="predicted"/>
<organism evidence="3 4">
    <name type="scientific">Paenibacillus antarcticus</name>
    <dbReference type="NCBI Taxonomy" id="253703"/>
    <lineage>
        <taxon>Bacteria</taxon>
        <taxon>Bacillati</taxon>
        <taxon>Bacillota</taxon>
        <taxon>Bacilli</taxon>
        <taxon>Bacillales</taxon>
        <taxon>Paenibacillaceae</taxon>
        <taxon>Paenibacillus</taxon>
    </lineage>
</organism>
<feature type="domain" description="Right handed beta helix" evidence="2">
    <location>
        <begin position="101"/>
        <end position="276"/>
    </location>
</feature>
<reference evidence="3 4" key="1">
    <citation type="submission" date="2016-03" db="EMBL/GenBank/DDBJ databases">
        <title>Draft genome sequence of Paenibacillus antarcticus CECT 5836.</title>
        <authorList>
            <person name="Shin S.-K."/>
            <person name="Yi H."/>
        </authorList>
    </citation>
    <scope>NUCLEOTIDE SEQUENCE [LARGE SCALE GENOMIC DNA]</scope>
    <source>
        <strain evidence="3 4">CECT 5836</strain>
    </source>
</reference>
<name>A0A168PQ49_9BACL</name>
<dbReference type="InterPro" id="IPR006626">
    <property type="entry name" value="PbH1"/>
</dbReference>
<protein>
    <recommendedName>
        <fullName evidence="2">Right handed beta helix domain-containing protein</fullName>
    </recommendedName>
</protein>
<dbReference type="EMBL" id="LVJI01000014">
    <property type="protein sequence ID" value="OAB46967.1"/>
    <property type="molecule type" value="Genomic_DNA"/>
</dbReference>
<dbReference type="OrthoDB" id="2512325at2"/>
<dbReference type="Pfam" id="PF13229">
    <property type="entry name" value="Beta_helix"/>
    <property type="match status" value="1"/>
</dbReference>
<evidence type="ECO:0000256" key="1">
    <source>
        <dbReference type="SAM" id="MobiDB-lite"/>
    </source>
</evidence>
<gene>
    <name evidence="3" type="ORF">PBAT_09930</name>
</gene>
<dbReference type="SUPFAM" id="SSF51126">
    <property type="entry name" value="Pectin lyase-like"/>
    <property type="match status" value="2"/>
</dbReference>